<gene>
    <name evidence="1" type="ORF">B296_00022740</name>
</gene>
<proteinExistence type="predicted"/>
<sequence length="248" mass="26444">SKLDAGVGLAEAPVGRRDVRRRNAAAVTGGDLEREGLAVEAAVALPVLSPVAAHRLPPGPRPLDGHRHHVPSTTNVGDQDQVEVGVAIDREPDASLLHARNSVLKPFDLLQNSEPFRNNACFVLRDALENRLREIEVLPGRVAPSAIVAGESVVGRAEVGRSDYDRPLETPSVITHALDLKTSSTALAIVEQSSAQCSSVGTITLAVEVPIPTGSSCLTLGQMEERLAQVCMMKQHKKTDVVRMPAYP</sequence>
<feature type="non-terminal residue" evidence="1">
    <location>
        <position position="1"/>
    </location>
</feature>
<dbReference type="Proteomes" id="UP000287651">
    <property type="component" value="Unassembled WGS sequence"/>
</dbReference>
<comment type="caution">
    <text evidence="1">The sequence shown here is derived from an EMBL/GenBank/DDBJ whole genome shotgun (WGS) entry which is preliminary data.</text>
</comment>
<evidence type="ECO:0000313" key="2">
    <source>
        <dbReference type="Proteomes" id="UP000287651"/>
    </source>
</evidence>
<accession>A0A427A8U8</accession>
<reference evidence="1 2" key="1">
    <citation type="journal article" date="2014" name="Agronomy (Basel)">
        <title>A Draft Genome Sequence for Ensete ventricosum, the Drought-Tolerant Tree Against Hunger.</title>
        <authorList>
            <person name="Harrison J."/>
            <person name="Moore K.A."/>
            <person name="Paszkiewicz K."/>
            <person name="Jones T."/>
            <person name="Grant M."/>
            <person name="Ambacheew D."/>
            <person name="Muzemil S."/>
            <person name="Studholme D.J."/>
        </authorList>
    </citation>
    <scope>NUCLEOTIDE SEQUENCE [LARGE SCALE GENOMIC DNA]</scope>
</reference>
<name>A0A427A8U8_ENSVE</name>
<organism evidence="1 2">
    <name type="scientific">Ensete ventricosum</name>
    <name type="common">Abyssinian banana</name>
    <name type="synonym">Musa ensete</name>
    <dbReference type="NCBI Taxonomy" id="4639"/>
    <lineage>
        <taxon>Eukaryota</taxon>
        <taxon>Viridiplantae</taxon>
        <taxon>Streptophyta</taxon>
        <taxon>Embryophyta</taxon>
        <taxon>Tracheophyta</taxon>
        <taxon>Spermatophyta</taxon>
        <taxon>Magnoliopsida</taxon>
        <taxon>Liliopsida</taxon>
        <taxon>Zingiberales</taxon>
        <taxon>Musaceae</taxon>
        <taxon>Ensete</taxon>
    </lineage>
</organism>
<dbReference type="AlphaFoldDB" id="A0A427A8U8"/>
<evidence type="ECO:0000313" key="1">
    <source>
        <dbReference type="EMBL" id="RRT72645.1"/>
    </source>
</evidence>
<dbReference type="EMBL" id="AMZH03003339">
    <property type="protein sequence ID" value="RRT72645.1"/>
    <property type="molecule type" value="Genomic_DNA"/>
</dbReference>
<protein>
    <submittedName>
        <fullName evidence="1">Uncharacterized protein</fullName>
    </submittedName>
</protein>